<comment type="similarity">
    <text evidence="1">Belongs to the IMPDH/GMPR family.</text>
</comment>
<dbReference type="Pfam" id="PF00478">
    <property type="entry name" value="IMPDH"/>
    <property type="match status" value="1"/>
</dbReference>
<keyword evidence="4" id="KW-0129">CBS domain</keyword>
<dbReference type="SUPFAM" id="SSF51412">
    <property type="entry name" value="Inosine monophosphate dehydrogenase (IMPDH)"/>
    <property type="match status" value="1"/>
</dbReference>
<gene>
    <name evidence="6" type="ORF">S01H4_35141</name>
</gene>
<evidence type="ECO:0000259" key="5">
    <source>
        <dbReference type="PROSITE" id="PS51371"/>
    </source>
</evidence>
<feature type="domain" description="CBS" evidence="5">
    <location>
        <begin position="57"/>
        <end position="114"/>
    </location>
</feature>
<feature type="non-terminal residue" evidence="6">
    <location>
        <position position="296"/>
    </location>
</feature>
<name>X1A3B5_9ZZZZ</name>
<dbReference type="CDD" id="cd04601">
    <property type="entry name" value="CBS_pair_IMPDH"/>
    <property type="match status" value="1"/>
</dbReference>
<feature type="non-terminal residue" evidence="6">
    <location>
        <position position="1"/>
    </location>
</feature>
<dbReference type="InterPro" id="IPR046342">
    <property type="entry name" value="CBS_dom_sf"/>
</dbReference>
<dbReference type="FunFam" id="3.20.20.70:FF:000424">
    <property type="entry name" value="Inosine-5'-monophosphate dehydrogenase 2"/>
    <property type="match status" value="1"/>
</dbReference>
<dbReference type="EMBL" id="BART01018650">
    <property type="protein sequence ID" value="GAG76555.1"/>
    <property type="molecule type" value="Genomic_DNA"/>
</dbReference>
<dbReference type="SMART" id="SM00116">
    <property type="entry name" value="CBS"/>
    <property type="match status" value="2"/>
</dbReference>
<keyword evidence="2" id="KW-0479">Metal-binding</keyword>
<dbReference type="GO" id="GO:0046872">
    <property type="term" value="F:metal ion binding"/>
    <property type="evidence" value="ECO:0007669"/>
    <property type="project" value="UniProtKB-KW"/>
</dbReference>
<dbReference type="GO" id="GO:0006183">
    <property type="term" value="P:GTP biosynthetic process"/>
    <property type="evidence" value="ECO:0007669"/>
    <property type="project" value="TreeGrafter"/>
</dbReference>
<dbReference type="SUPFAM" id="SSF54631">
    <property type="entry name" value="CBS-domain pair"/>
    <property type="match status" value="1"/>
</dbReference>
<dbReference type="PROSITE" id="PS51371">
    <property type="entry name" value="CBS"/>
    <property type="match status" value="2"/>
</dbReference>
<sequence length="296" mass="31411">DPVTLTPAEPVRRAQELMNEQNVSGIPIVEGKKLAGILTRRDLKFLKDYDVKISKIMTKANLITGPAATKLEEAKEILQKHKVEKLLLVNTNGELAGLITMRDIDRVQQYPLAARDQRGRLRVGAAVGVGDYERIEALIKAELDVIVVDTAHGHSQNVIDTVKAIKSKYKIDVIAGNIATAEAAEDLIAAGANAVKVGIGPGAICTTRIISGVGVPQVSAIINCAGAAAKHNIPVIADGGIKQSGDITKAIAAGASSVMIGSLFAGLKESPGQLVIYKGRQFKSTGEWALWGRWSK</sequence>
<evidence type="ECO:0000256" key="1">
    <source>
        <dbReference type="ARBA" id="ARBA00005502"/>
    </source>
</evidence>
<dbReference type="InterPro" id="IPR001093">
    <property type="entry name" value="IMP_DH_GMPRt"/>
</dbReference>
<dbReference type="Gene3D" id="3.20.20.70">
    <property type="entry name" value="Aldolase class I"/>
    <property type="match status" value="1"/>
</dbReference>
<accession>X1A3B5</accession>
<protein>
    <recommendedName>
        <fullName evidence="5">CBS domain-containing protein</fullName>
    </recommendedName>
</protein>
<dbReference type="SMART" id="SM01240">
    <property type="entry name" value="IMPDH"/>
    <property type="match status" value="1"/>
</dbReference>
<evidence type="ECO:0000256" key="2">
    <source>
        <dbReference type="ARBA" id="ARBA00022723"/>
    </source>
</evidence>
<keyword evidence="3" id="KW-0560">Oxidoreductase</keyword>
<dbReference type="AlphaFoldDB" id="X1A3B5"/>
<evidence type="ECO:0000313" key="6">
    <source>
        <dbReference type="EMBL" id="GAG76555.1"/>
    </source>
</evidence>
<evidence type="ECO:0000256" key="3">
    <source>
        <dbReference type="ARBA" id="ARBA00023002"/>
    </source>
</evidence>
<dbReference type="PANTHER" id="PTHR11911">
    <property type="entry name" value="INOSINE-5-MONOPHOSPHATE DEHYDROGENASE RELATED"/>
    <property type="match status" value="1"/>
</dbReference>
<proteinExistence type="inferred from homology"/>
<dbReference type="InterPro" id="IPR013785">
    <property type="entry name" value="Aldolase_TIM"/>
</dbReference>
<dbReference type="Pfam" id="PF00571">
    <property type="entry name" value="CBS"/>
    <property type="match status" value="1"/>
</dbReference>
<feature type="domain" description="CBS" evidence="5">
    <location>
        <begin position="1"/>
        <end position="53"/>
    </location>
</feature>
<organism evidence="6">
    <name type="scientific">marine sediment metagenome</name>
    <dbReference type="NCBI Taxonomy" id="412755"/>
    <lineage>
        <taxon>unclassified sequences</taxon>
        <taxon>metagenomes</taxon>
        <taxon>ecological metagenomes</taxon>
    </lineage>
</organism>
<reference evidence="6" key="1">
    <citation type="journal article" date="2014" name="Front. Microbiol.">
        <title>High frequency of phylogenetically diverse reductive dehalogenase-homologous genes in deep subseafloor sedimentary metagenomes.</title>
        <authorList>
            <person name="Kawai M."/>
            <person name="Futagami T."/>
            <person name="Toyoda A."/>
            <person name="Takaki Y."/>
            <person name="Nishi S."/>
            <person name="Hori S."/>
            <person name="Arai W."/>
            <person name="Tsubouchi T."/>
            <person name="Morono Y."/>
            <person name="Uchiyama I."/>
            <person name="Ito T."/>
            <person name="Fujiyama A."/>
            <person name="Inagaki F."/>
            <person name="Takami H."/>
        </authorList>
    </citation>
    <scope>NUCLEOTIDE SEQUENCE</scope>
    <source>
        <strain evidence="6">Expedition CK06-06</strain>
    </source>
</reference>
<dbReference type="InterPro" id="IPR000644">
    <property type="entry name" value="CBS_dom"/>
</dbReference>
<dbReference type="InterPro" id="IPR005990">
    <property type="entry name" value="IMP_DH"/>
</dbReference>
<dbReference type="CDD" id="cd00381">
    <property type="entry name" value="IMPDH"/>
    <property type="match status" value="1"/>
</dbReference>
<comment type="caution">
    <text evidence="6">The sequence shown here is derived from an EMBL/GenBank/DDBJ whole genome shotgun (WGS) entry which is preliminary data.</text>
</comment>
<evidence type="ECO:0000256" key="4">
    <source>
        <dbReference type="ARBA" id="ARBA00023122"/>
    </source>
</evidence>
<dbReference type="PANTHER" id="PTHR11911:SF111">
    <property type="entry name" value="INOSINE-5'-MONOPHOSPHATE DEHYDROGENASE"/>
    <property type="match status" value="1"/>
</dbReference>
<dbReference type="GO" id="GO:0003938">
    <property type="term" value="F:IMP dehydrogenase activity"/>
    <property type="evidence" value="ECO:0007669"/>
    <property type="project" value="InterPro"/>
</dbReference>